<name>A0ABV8SST4_9GAMM</name>
<evidence type="ECO:0000256" key="10">
    <source>
        <dbReference type="SAM" id="MobiDB-lite"/>
    </source>
</evidence>
<dbReference type="InterPro" id="IPR037066">
    <property type="entry name" value="Plug_dom_sf"/>
</dbReference>
<dbReference type="InterPro" id="IPR039426">
    <property type="entry name" value="TonB-dep_rcpt-like"/>
</dbReference>
<dbReference type="Proteomes" id="UP001595904">
    <property type="component" value="Unassembled WGS sequence"/>
</dbReference>
<evidence type="ECO:0000256" key="2">
    <source>
        <dbReference type="ARBA" id="ARBA00022448"/>
    </source>
</evidence>
<evidence type="ECO:0000256" key="3">
    <source>
        <dbReference type="ARBA" id="ARBA00022452"/>
    </source>
</evidence>
<dbReference type="Gene3D" id="2.40.170.20">
    <property type="entry name" value="TonB-dependent receptor, beta-barrel domain"/>
    <property type="match status" value="1"/>
</dbReference>
<evidence type="ECO:0000256" key="6">
    <source>
        <dbReference type="ARBA" id="ARBA00023136"/>
    </source>
</evidence>
<keyword evidence="4 8" id="KW-0812">Transmembrane</keyword>
<comment type="caution">
    <text evidence="14">The sequence shown here is derived from an EMBL/GenBank/DDBJ whole genome shotgun (WGS) entry which is preliminary data.</text>
</comment>
<dbReference type="PROSITE" id="PS52016">
    <property type="entry name" value="TONB_DEPENDENT_REC_3"/>
    <property type="match status" value="1"/>
</dbReference>
<evidence type="ECO:0000256" key="4">
    <source>
        <dbReference type="ARBA" id="ARBA00022692"/>
    </source>
</evidence>
<evidence type="ECO:0000256" key="8">
    <source>
        <dbReference type="PROSITE-ProRule" id="PRU01360"/>
    </source>
</evidence>
<dbReference type="EMBL" id="JBHSDU010000003">
    <property type="protein sequence ID" value="MFC4309564.1"/>
    <property type="molecule type" value="Genomic_DNA"/>
</dbReference>
<evidence type="ECO:0000256" key="11">
    <source>
        <dbReference type="SAM" id="SignalP"/>
    </source>
</evidence>
<comment type="similarity">
    <text evidence="8 9">Belongs to the TonB-dependent receptor family.</text>
</comment>
<accession>A0ABV8SST4</accession>
<keyword evidence="2 8" id="KW-0813">Transport</keyword>
<dbReference type="PANTHER" id="PTHR47234">
    <property type="match status" value="1"/>
</dbReference>
<evidence type="ECO:0000313" key="14">
    <source>
        <dbReference type="EMBL" id="MFC4309564.1"/>
    </source>
</evidence>
<dbReference type="PANTHER" id="PTHR47234:SF2">
    <property type="entry name" value="TONB-DEPENDENT RECEPTOR"/>
    <property type="match status" value="1"/>
</dbReference>
<feature type="domain" description="TonB-dependent receptor plug" evidence="13">
    <location>
        <begin position="58"/>
        <end position="164"/>
    </location>
</feature>
<evidence type="ECO:0000259" key="13">
    <source>
        <dbReference type="Pfam" id="PF07715"/>
    </source>
</evidence>
<proteinExistence type="inferred from homology"/>
<dbReference type="Pfam" id="PF07715">
    <property type="entry name" value="Plug"/>
    <property type="match status" value="1"/>
</dbReference>
<feature type="region of interest" description="Disordered" evidence="10">
    <location>
        <begin position="84"/>
        <end position="105"/>
    </location>
</feature>
<feature type="domain" description="TonB-dependent receptor-like beta-barrel" evidence="12">
    <location>
        <begin position="426"/>
        <end position="999"/>
    </location>
</feature>
<dbReference type="SUPFAM" id="SSF56935">
    <property type="entry name" value="Porins"/>
    <property type="match status" value="1"/>
</dbReference>
<evidence type="ECO:0000256" key="9">
    <source>
        <dbReference type="RuleBase" id="RU003357"/>
    </source>
</evidence>
<dbReference type="InterPro" id="IPR000531">
    <property type="entry name" value="Beta-barrel_TonB"/>
</dbReference>
<gene>
    <name evidence="14" type="ORF">ACFPN2_10780</name>
</gene>
<keyword evidence="7 8" id="KW-0998">Cell outer membrane</keyword>
<feature type="compositionally biased region" description="Low complexity" evidence="10">
    <location>
        <begin position="86"/>
        <end position="96"/>
    </location>
</feature>
<protein>
    <submittedName>
        <fullName evidence="14">TonB-dependent receptor domain-containing protein</fullName>
    </submittedName>
</protein>
<evidence type="ECO:0000259" key="12">
    <source>
        <dbReference type="Pfam" id="PF00593"/>
    </source>
</evidence>
<evidence type="ECO:0000313" key="15">
    <source>
        <dbReference type="Proteomes" id="UP001595904"/>
    </source>
</evidence>
<feature type="chain" id="PRO_5046163345" evidence="11">
    <location>
        <begin position="32"/>
        <end position="1035"/>
    </location>
</feature>
<dbReference type="InterPro" id="IPR036942">
    <property type="entry name" value="Beta-barrel_TonB_sf"/>
</dbReference>
<keyword evidence="11" id="KW-0732">Signal</keyword>
<organism evidence="14 15">
    <name type="scientific">Steroidobacter flavus</name>
    <dbReference type="NCBI Taxonomy" id="1842136"/>
    <lineage>
        <taxon>Bacteria</taxon>
        <taxon>Pseudomonadati</taxon>
        <taxon>Pseudomonadota</taxon>
        <taxon>Gammaproteobacteria</taxon>
        <taxon>Steroidobacterales</taxon>
        <taxon>Steroidobacteraceae</taxon>
        <taxon>Steroidobacter</taxon>
    </lineage>
</organism>
<keyword evidence="15" id="KW-1185">Reference proteome</keyword>
<dbReference type="Pfam" id="PF00593">
    <property type="entry name" value="TonB_dep_Rec_b-barrel"/>
    <property type="match status" value="1"/>
</dbReference>
<sequence>MSTNISIRRAVKYALWTGFAAAAAHSLPIMAAENQDMVAEVVVTGSRIQRQDYVANSPVITSTAEQIVENADVTLDTYLNTLPQVNPAGGTTSNNPGNGGQSNIDLRGLGANRNIVLFDGRRAMPSASDMTVDLNTIPQALIESIEIVTGGAGAVYGADAVAGAVNIKLRENYEGVDFRYNFSNSTEYWDAEEYQVSGLGGMNFADGRGNFVIGADYSKREGMIKSQRDFAAQATSTTSYLPEGLYIPGANPPDQTEIDALFGQASYGSNPAGYVTPSIIGFNTDGSLFSRGVFNSPRDVANFRYPNDLNINANLFPDLYSYNFDAVNILTLPLERKSGMGKFKFEFDGGVEVFASAGYTEYDSVTALAPTPFPTVGTRAPGEASAIQATSSLVRPTRTVNNNLVIPLNNQTIPDDLRRLLAQRRGTFNADTGRFEGDPNLIDYLTPAAQPIMIRTRTLTTGLRQSAYNNEVLQYTVGARGPLFGDSWKWEAYASQGKTEITETQTGNIDTQRVIDLVAMNDSGASVCDGGLDFFGRNPLSADCADYITVPPTVLSTEFKQRIVQGFVTGEIAQLPAGPMSLVVGAEGRWFDYDFDPGNSSGPVSGLNAQNPAKGNNNFTDLFLETLIPLVSDAPAAKSLELSLGYRFSQSEFEDEIADLKSDSQNSNAYKVELSWVPVDSLRVRTSYQRAVRAPNFDELFDGGGSAPQYFDPCSATTAKRTGPDADAMRELCVATGVTRGPGNATVNSYVQTPGNQISITTAGNIDLEPETADTVTVGLVFTSPWEGALAGLQGSLDYYSIDISDPIIDPSPNIYVAACYNYYGDNPTYSATNPFCAGIVRGGGDVLGVDSVDTDDGVFPGINGGSIKTDGIDMQLNYSVGLPKGELGVNLAYNYLLSFKQSDRPGLPAIDYAGTISYFGAGLGTSFPEQRANLTGQYAIGPFAFSARLRWIGDMENRAAVQFPGETFKGVPSIAYLDLSASWKFMEKSMLRIGVNNVNDKQPPAYSPNVQSGTDPSTYDVIGRRIFGQISVGF</sequence>
<comment type="subcellular location">
    <subcellularLocation>
        <location evidence="1 8">Cell outer membrane</location>
        <topology evidence="1 8">Multi-pass membrane protein</topology>
    </subcellularLocation>
</comment>
<keyword evidence="5 9" id="KW-0798">TonB box</keyword>
<keyword evidence="3 8" id="KW-1134">Transmembrane beta strand</keyword>
<evidence type="ECO:0000256" key="1">
    <source>
        <dbReference type="ARBA" id="ARBA00004571"/>
    </source>
</evidence>
<feature type="signal peptide" evidence="11">
    <location>
        <begin position="1"/>
        <end position="31"/>
    </location>
</feature>
<evidence type="ECO:0000256" key="7">
    <source>
        <dbReference type="ARBA" id="ARBA00023237"/>
    </source>
</evidence>
<dbReference type="Gene3D" id="2.170.130.10">
    <property type="entry name" value="TonB-dependent receptor, plug domain"/>
    <property type="match status" value="1"/>
</dbReference>
<reference evidence="15" key="1">
    <citation type="journal article" date="2019" name="Int. J. Syst. Evol. Microbiol.">
        <title>The Global Catalogue of Microorganisms (GCM) 10K type strain sequencing project: providing services to taxonomists for standard genome sequencing and annotation.</title>
        <authorList>
            <consortium name="The Broad Institute Genomics Platform"/>
            <consortium name="The Broad Institute Genome Sequencing Center for Infectious Disease"/>
            <person name="Wu L."/>
            <person name="Ma J."/>
        </authorList>
    </citation>
    <scope>NUCLEOTIDE SEQUENCE [LARGE SCALE GENOMIC DNA]</scope>
    <source>
        <strain evidence="15">CGMCC 1.10759</strain>
    </source>
</reference>
<dbReference type="InterPro" id="IPR012910">
    <property type="entry name" value="Plug_dom"/>
</dbReference>
<dbReference type="RefSeq" id="WP_380596609.1">
    <property type="nucleotide sequence ID" value="NZ_JBHSDU010000003.1"/>
</dbReference>
<keyword evidence="14" id="KW-0675">Receptor</keyword>
<keyword evidence="6 8" id="KW-0472">Membrane</keyword>
<evidence type="ECO:0000256" key="5">
    <source>
        <dbReference type="ARBA" id="ARBA00023077"/>
    </source>
</evidence>